<dbReference type="Proteomes" id="UP001140011">
    <property type="component" value="Unassembled WGS sequence"/>
</dbReference>
<dbReference type="AlphaFoldDB" id="A0A9W8H4B2"/>
<accession>A0A9W8H4B2</accession>
<evidence type="ECO:0000256" key="1">
    <source>
        <dbReference type="ARBA" id="ARBA00007712"/>
    </source>
</evidence>
<feature type="compositionally biased region" description="Low complexity" evidence="3">
    <location>
        <begin position="1"/>
        <end position="17"/>
    </location>
</feature>
<evidence type="ECO:0000313" key="5">
    <source>
        <dbReference type="Proteomes" id="UP001140011"/>
    </source>
</evidence>
<feature type="compositionally biased region" description="Pro residues" evidence="3">
    <location>
        <begin position="140"/>
        <end position="156"/>
    </location>
</feature>
<dbReference type="SUPFAM" id="SSF52540">
    <property type="entry name" value="P-loop containing nucleoside triphosphate hydrolases"/>
    <property type="match status" value="1"/>
</dbReference>
<keyword evidence="5" id="KW-1185">Reference proteome</keyword>
<evidence type="ECO:0000256" key="3">
    <source>
        <dbReference type="SAM" id="MobiDB-lite"/>
    </source>
</evidence>
<proteinExistence type="inferred from homology"/>
<dbReference type="GO" id="GO:0000184">
    <property type="term" value="P:nuclear-transcribed mRNA catabolic process, nonsense-mediated decay"/>
    <property type="evidence" value="ECO:0007669"/>
    <property type="project" value="UniProtKB-KW"/>
</dbReference>
<reference evidence="4" key="1">
    <citation type="submission" date="2022-07" db="EMBL/GenBank/DDBJ databases">
        <title>Phylogenomic reconstructions and comparative analyses of Kickxellomycotina fungi.</title>
        <authorList>
            <person name="Reynolds N.K."/>
            <person name="Stajich J.E."/>
            <person name="Barry K."/>
            <person name="Grigoriev I.V."/>
            <person name="Crous P."/>
            <person name="Smith M.E."/>
        </authorList>
    </citation>
    <scope>NUCLEOTIDE SEQUENCE</scope>
    <source>
        <strain evidence="4">BCRC 34297</strain>
    </source>
</reference>
<dbReference type="EMBL" id="JANBUH010000033">
    <property type="protein sequence ID" value="KAJ2756207.1"/>
    <property type="molecule type" value="Genomic_DNA"/>
</dbReference>
<comment type="caution">
    <text evidence="4">The sequence shown here is derived from an EMBL/GenBank/DDBJ whole genome shotgun (WGS) entry which is preliminary data.</text>
</comment>
<evidence type="ECO:0000256" key="2">
    <source>
        <dbReference type="ARBA" id="ARBA00023161"/>
    </source>
</evidence>
<dbReference type="PANTHER" id="PTHR14270:SF0">
    <property type="entry name" value="NONSENSE-MEDIATED MRNA DECAY FACTOR SMG9"/>
    <property type="match status" value="1"/>
</dbReference>
<dbReference type="InterPro" id="IPR039177">
    <property type="entry name" value="SMG9"/>
</dbReference>
<protein>
    <submittedName>
        <fullName evidence="4">Smg-9, nonsense mediated mRNA decay factor</fullName>
    </submittedName>
</protein>
<organism evidence="4 5">
    <name type="scientific">Coemansia pectinata</name>
    <dbReference type="NCBI Taxonomy" id="1052879"/>
    <lineage>
        <taxon>Eukaryota</taxon>
        <taxon>Fungi</taxon>
        <taxon>Fungi incertae sedis</taxon>
        <taxon>Zoopagomycota</taxon>
        <taxon>Kickxellomycotina</taxon>
        <taxon>Kickxellomycetes</taxon>
        <taxon>Kickxellales</taxon>
        <taxon>Kickxellaceae</taxon>
        <taxon>Coemansia</taxon>
    </lineage>
</organism>
<dbReference type="PANTHER" id="PTHR14270">
    <property type="entry name" value="NONSENSE-MEDIATED MRNA DECAY FACTOR SMG9"/>
    <property type="match status" value="1"/>
</dbReference>
<feature type="compositionally biased region" description="Low complexity" evidence="3">
    <location>
        <begin position="100"/>
        <end position="110"/>
    </location>
</feature>
<evidence type="ECO:0000313" key="4">
    <source>
        <dbReference type="EMBL" id="KAJ2756207.1"/>
    </source>
</evidence>
<name>A0A9W8H4B2_9FUNG</name>
<gene>
    <name evidence="4" type="primary">SMG9</name>
    <name evidence="4" type="ORF">GGI19_001043</name>
</gene>
<sequence length="541" mass="57050">MNSSEPNPPKSSSSSTAGGPGPNRPSRGRRSQQPPQSTDRVTSESNGQINQPDTSIPANGPGSRRRNGGGGPPSRGAPAGGGGGGGSRGKKRQPSHANSGPVAGPAAPVVPRILMRPERIARANDETIPVPIVLARRPVASPPPPPPAPPQHPPPVRTQAPAESLTIADIPAYKHIADQPRSSRLMLLSPAGKLLDSVVRKHLGPLDCRLCIGVLGRPSTGKSLVLSRLAQSTDTTEIFPLAMENKIGTLGVDFWVTPARIILIDTPPVLSLVPSDVRLRLAGPGALGLVRTRDLQLATLLMQVCDVLLVFVDCAKGPGLDKGLVKLLVEARTLSQALPRLDAPHLPSDSGDQRHKCKLHIVLNAGASHSVGDSELDDVARSYEKATGITVCDVSLIPSQSPLPVRSPTPVAQGVGVPRFLQVAESWAATPVLPLYPSPLDMVTAAKSRGSLERRSLLCLPLVGNSPGSFELAIGELRARLLAPVSPLGWDERPQGVWMNTCLRAWDSIRRSFQLQNLASAFEQENGVVSPALLSRSGRPK</sequence>
<comment type="similarity">
    <text evidence="1">Belongs to the SMG9 family.</text>
</comment>
<feature type="region of interest" description="Disordered" evidence="3">
    <location>
        <begin position="1"/>
        <end position="110"/>
    </location>
</feature>
<keyword evidence="2" id="KW-0866">Nonsense-mediated mRNA decay</keyword>
<dbReference type="OrthoDB" id="79514at2759"/>
<feature type="compositionally biased region" description="Gly residues" evidence="3">
    <location>
        <begin position="68"/>
        <end position="87"/>
    </location>
</feature>
<dbReference type="InterPro" id="IPR027417">
    <property type="entry name" value="P-loop_NTPase"/>
</dbReference>
<feature type="compositionally biased region" description="Polar residues" evidence="3">
    <location>
        <begin position="38"/>
        <end position="56"/>
    </location>
</feature>
<feature type="region of interest" description="Disordered" evidence="3">
    <location>
        <begin position="136"/>
        <end position="161"/>
    </location>
</feature>